<dbReference type="VEuPathDB" id="FungiDB:MFRU_005g00450"/>
<dbReference type="AlphaFoldDB" id="A0A5M9JK81"/>
<dbReference type="OrthoDB" id="2129288at2759"/>
<organism evidence="2 3">
    <name type="scientific">Monilinia fructicola</name>
    <name type="common">Brown rot fungus</name>
    <name type="synonym">Ciboria fructicola</name>
    <dbReference type="NCBI Taxonomy" id="38448"/>
    <lineage>
        <taxon>Eukaryota</taxon>
        <taxon>Fungi</taxon>
        <taxon>Dikarya</taxon>
        <taxon>Ascomycota</taxon>
        <taxon>Pezizomycotina</taxon>
        <taxon>Leotiomycetes</taxon>
        <taxon>Helotiales</taxon>
        <taxon>Sclerotiniaceae</taxon>
        <taxon>Monilinia</taxon>
    </lineage>
</organism>
<dbReference type="EMBL" id="VICG01000007">
    <property type="protein sequence ID" value="KAA8569884.1"/>
    <property type="molecule type" value="Genomic_DNA"/>
</dbReference>
<accession>A0A5M9JK81</accession>
<evidence type="ECO:0000313" key="3">
    <source>
        <dbReference type="Proteomes" id="UP000322873"/>
    </source>
</evidence>
<proteinExistence type="predicted"/>
<feature type="signal peptide" evidence="1">
    <location>
        <begin position="1"/>
        <end position="19"/>
    </location>
</feature>
<keyword evidence="3" id="KW-1185">Reference proteome</keyword>
<keyword evidence="1" id="KW-0732">Signal</keyword>
<feature type="chain" id="PRO_5024304233" evidence="1">
    <location>
        <begin position="20"/>
        <end position="175"/>
    </location>
</feature>
<dbReference type="Proteomes" id="UP000322873">
    <property type="component" value="Unassembled WGS sequence"/>
</dbReference>
<comment type="caution">
    <text evidence="2">The sequence shown here is derived from an EMBL/GenBank/DDBJ whole genome shotgun (WGS) entry which is preliminary data.</text>
</comment>
<evidence type="ECO:0000313" key="2">
    <source>
        <dbReference type="EMBL" id="KAA8569884.1"/>
    </source>
</evidence>
<sequence>MLCQVYLVAWLSFVASSSAYWVHFNSEPRCAAKETIRRWTGTPSRGCQARIPPAASSAFVLNMGTSDDNTVVVFYSSQDCDPESAIARVESGCAEIENAILGIKCQSFNVIRTFDTARVTPISKNGFGFQHGEMGLYKGVEYKWLKQADGSFRGVFPEEWDDAVIRQRGITTSTG</sequence>
<evidence type="ECO:0000256" key="1">
    <source>
        <dbReference type="SAM" id="SignalP"/>
    </source>
</evidence>
<gene>
    <name evidence="2" type="ORF">EYC84_002227</name>
</gene>
<reference evidence="2 3" key="1">
    <citation type="submission" date="2019-06" db="EMBL/GenBank/DDBJ databases">
        <title>Genome Sequence of the Brown Rot Fungal Pathogen Monilinia fructicola.</title>
        <authorList>
            <person name="De Miccolis Angelini R.M."/>
            <person name="Landi L."/>
            <person name="Abate D."/>
            <person name="Pollastro S."/>
            <person name="Romanazzi G."/>
            <person name="Faretra F."/>
        </authorList>
    </citation>
    <scope>NUCLEOTIDE SEQUENCE [LARGE SCALE GENOMIC DNA]</scope>
    <source>
        <strain evidence="2 3">Mfrc123</strain>
    </source>
</reference>
<protein>
    <submittedName>
        <fullName evidence="2">Uncharacterized protein</fullName>
    </submittedName>
</protein>
<name>A0A5M9JK81_MONFR</name>